<evidence type="ECO:0000256" key="2">
    <source>
        <dbReference type="ARBA" id="ARBA00007825"/>
    </source>
</evidence>
<dbReference type="GO" id="GO:0018576">
    <property type="term" value="F:catechol 1,2-dioxygenase activity"/>
    <property type="evidence" value="ECO:0007669"/>
    <property type="project" value="InterPro"/>
</dbReference>
<dbReference type="PANTHER" id="PTHR33711">
    <property type="entry name" value="DIOXYGENASE, PUTATIVE (AFU_ORTHOLOGUE AFUA_2G02910)-RELATED"/>
    <property type="match status" value="1"/>
</dbReference>
<dbReference type="InterPro" id="IPR000627">
    <property type="entry name" value="Intradiol_dOase_C"/>
</dbReference>
<comment type="similarity">
    <text evidence="2">Belongs to the intradiol ring-cleavage dioxygenase family.</text>
</comment>
<keyword evidence="5" id="KW-0560">Oxidoreductase</keyword>
<dbReference type="InterPro" id="IPR050770">
    <property type="entry name" value="Intradiol_RC_Dioxygenase"/>
</dbReference>
<proteinExistence type="inferred from homology"/>
<evidence type="ECO:0000313" key="9">
    <source>
        <dbReference type="EMBL" id="RKF83810.1"/>
    </source>
</evidence>
<dbReference type="AlphaFoldDB" id="A0A420JAL3"/>
<keyword evidence="3" id="KW-0479">Metal-binding</keyword>
<organism evidence="9 10">
    <name type="scientific">Golovinomyces cichoracearum</name>
    <dbReference type="NCBI Taxonomy" id="62708"/>
    <lineage>
        <taxon>Eukaryota</taxon>
        <taxon>Fungi</taxon>
        <taxon>Dikarya</taxon>
        <taxon>Ascomycota</taxon>
        <taxon>Pezizomycotina</taxon>
        <taxon>Leotiomycetes</taxon>
        <taxon>Erysiphales</taxon>
        <taxon>Erysiphaceae</taxon>
        <taxon>Golovinomyces</taxon>
    </lineage>
</organism>
<name>A0A420JAL3_9PEZI</name>
<dbReference type="Proteomes" id="UP000285326">
    <property type="component" value="Unassembled WGS sequence"/>
</dbReference>
<dbReference type="Pfam" id="PF04444">
    <property type="entry name" value="Dioxygenase_N"/>
    <property type="match status" value="1"/>
</dbReference>
<protein>
    <submittedName>
        <fullName evidence="9">Catechol 1,2-dioxygenase</fullName>
    </submittedName>
</protein>
<evidence type="ECO:0000256" key="5">
    <source>
        <dbReference type="ARBA" id="ARBA00023002"/>
    </source>
</evidence>
<dbReference type="InterPro" id="IPR007535">
    <property type="entry name" value="Catechol_dOase_N"/>
</dbReference>
<feature type="domain" description="Catechol dioxygenase N-terminal" evidence="8">
    <location>
        <begin position="24"/>
        <end position="92"/>
    </location>
</feature>
<dbReference type="Pfam" id="PF00775">
    <property type="entry name" value="Dioxygenase_C"/>
    <property type="match status" value="1"/>
</dbReference>
<keyword evidence="4 9" id="KW-0223">Dioxygenase</keyword>
<dbReference type="SUPFAM" id="SSF49482">
    <property type="entry name" value="Aromatic compound dioxygenase"/>
    <property type="match status" value="1"/>
</dbReference>
<gene>
    <name evidence="9" type="ORF">GcM1_153003</name>
</gene>
<dbReference type="EMBL" id="MCBS01015368">
    <property type="protein sequence ID" value="RKF83810.1"/>
    <property type="molecule type" value="Genomic_DNA"/>
</dbReference>
<evidence type="ECO:0000256" key="3">
    <source>
        <dbReference type="ARBA" id="ARBA00022723"/>
    </source>
</evidence>
<keyword evidence="6" id="KW-0408">Iron</keyword>
<dbReference type="PANTHER" id="PTHR33711:SF7">
    <property type="entry name" value="INTRADIOL RING-CLEAVAGE DIOXYGENASES DOMAIN-CONTAINING PROTEIN-RELATED"/>
    <property type="match status" value="1"/>
</dbReference>
<sequence>MGANSKFNPDFTQNVIDASGPHANPRLRQLVGGLVQHIHDFLRENEVTHEEWNIGLEYLNSLCKAENKNLIFRSFGLFGINTLLDEIADRGQADLNIEGTPRSPLGPLFREGAPLRENGSSLFTGSEDAPMTYLHGTVSDRITKKPIAGALIDIWQASTNGLYEDQDKDQVEYNLRGKFKTDDNGNYSFYCLRPTKYSAMPGEPFNELLRLLDRPTFRPGHIHFKVECEGYKSLITQIYDSKDPYLTKDVVFGVRDKLILDFKQLEGNPKAKFEAEFPIILVPTYLGSS</sequence>
<evidence type="ECO:0000259" key="7">
    <source>
        <dbReference type="Pfam" id="PF00775"/>
    </source>
</evidence>
<evidence type="ECO:0000313" key="10">
    <source>
        <dbReference type="Proteomes" id="UP000285326"/>
    </source>
</evidence>
<feature type="domain" description="Intradiol ring-cleavage dioxygenases" evidence="7">
    <location>
        <begin position="106"/>
        <end position="281"/>
    </location>
</feature>
<dbReference type="Gene3D" id="2.60.130.10">
    <property type="entry name" value="Aromatic compound dioxygenase"/>
    <property type="match status" value="1"/>
</dbReference>
<evidence type="ECO:0000256" key="4">
    <source>
        <dbReference type="ARBA" id="ARBA00022964"/>
    </source>
</evidence>
<comment type="cofactor">
    <cofactor evidence="1">
        <name>Fe(3+)</name>
        <dbReference type="ChEBI" id="CHEBI:29034"/>
    </cofactor>
</comment>
<dbReference type="GO" id="GO:0008199">
    <property type="term" value="F:ferric iron binding"/>
    <property type="evidence" value="ECO:0007669"/>
    <property type="project" value="InterPro"/>
</dbReference>
<dbReference type="GO" id="GO:0009712">
    <property type="term" value="P:catechol-containing compound metabolic process"/>
    <property type="evidence" value="ECO:0007669"/>
    <property type="project" value="InterPro"/>
</dbReference>
<evidence type="ECO:0000259" key="8">
    <source>
        <dbReference type="Pfam" id="PF04444"/>
    </source>
</evidence>
<evidence type="ECO:0000256" key="6">
    <source>
        <dbReference type="ARBA" id="ARBA00023004"/>
    </source>
</evidence>
<reference evidence="9 10" key="1">
    <citation type="journal article" date="2018" name="BMC Genomics">
        <title>Comparative genome analyses reveal sequence features reflecting distinct modes of host-adaptation between dicot and monocot powdery mildew.</title>
        <authorList>
            <person name="Wu Y."/>
            <person name="Ma X."/>
            <person name="Pan Z."/>
            <person name="Kale S.D."/>
            <person name="Song Y."/>
            <person name="King H."/>
            <person name="Zhang Q."/>
            <person name="Presley C."/>
            <person name="Deng X."/>
            <person name="Wei C.I."/>
            <person name="Xiao S."/>
        </authorList>
    </citation>
    <scope>NUCLEOTIDE SEQUENCE [LARGE SCALE GENOMIC DNA]</scope>
    <source>
        <strain evidence="9">UMSG1</strain>
    </source>
</reference>
<evidence type="ECO:0000256" key="1">
    <source>
        <dbReference type="ARBA" id="ARBA00001965"/>
    </source>
</evidence>
<accession>A0A420JAL3</accession>
<dbReference type="InterPro" id="IPR015889">
    <property type="entry name" value="Intradiol_dOase_core"/>
</dbReference>
<comment type="caution">
    <text evidence="9">The sequence shown here is derived from an EMBL/GenBank/DDBJ whole genome shotgun (WGS) entry which is preliminary data.</text>
</comment>